<feature type="compositionally biased region" description="Basic and acidic residues" evidence="1">
    <location>
        <begin position="72"/>
        <end position="85"/>
    </location>
</feature>
<feature type="region of interest" description="Disordered" evidence="1">
    <location>
        <begin position="39"/>
        <end position="109"/>
    </location>
</feature>
<comment type="caution">
    <text evidence="2">The sequence shown here is derived from an EMBL/GenBank/DDBJ whole genome shotgun (WGS) entry which is preliminary data.</text>
</comment>
<dbReference type="EMBL" id="JAIWYP010000009">
    <property type="protein sequence ID" value="KAH3774081.1"/>
    <property type="molecule type" value="Genomic_DNA"/>
</dbReference>
<reference evidence="2" key="1">
    <citation type="journal article" date="2019" name="bioRxiv">
        <title>The Genome of the Zebra Mussel, Dreissena polymorpha: A Resource for Invasive Species Research.</title>
        <authorList>
            <person name="McCartney M.A."/>
            <person name="Auch B."/>
            <person name="Kono T."/>
            <person name="Mallez S."/>
            <person name="Zhang Y."/>
            <person name="Obille A."/>
            <person name="Becker A."/>
            <person name="Abrahante J.E."/>
            <person name="Garbe J."/>
            <person name="Badalamenti J.P."/>
            <person name="Herman A."/>
            <person name="Mangelson H."/>
            <person name="Liachko I."/>
            <person name="Sullivan S."/>
            <person name="Sone E.D."/>
            <person name="Koren S."/>
            <person name="Silverstein K.A.T."/>
            <person name="Beckman K.B."/>
            <person name="Gohl D.M."/>
        </authorList>
    </citation>
    <scope>NUCLEOTIDE SEQUENCE</scope>
    <source>
        <strain evidence="2">Duluth1</strain>
        <tissue evidence="2">Whole animal</tissue>
    </source>
</reference>
<reference evidence="2" key="2">
    <citation type="submission" date="2020-11" db="EMBL/GenBank/DDBJ databases">
        <authorList>
            <person name="McCartney M.A."/>
            <person name="Auch B."/>
            <person name="Kono T."/>
            <person name="Mallez S."/>
            <person name="Becker A."/>
            <person name="Gohl D.M."/>
            <person name="Silverstein K.A.T."/>
            <person name="Koren S."/>
            <person name="Bechman K.B."/>
            <person name="Herman A."/>
            <person name="Abrahante J.E."/>
            <person name="Garbe J."/>
        </authorList>
    </citation>
    <scope>NUCLEOTIDE SEQUENCE</scope>
    <source>
        <strain evidence="2">Duluth1</strain>
        <tissue evidence="2">Whole animal</tissue>
    </source>
</reference>
<keyword evidence="3" id="KW-1185">Reference proteome</keyword>
<dbReference type="AlphaFoldDB" id="A0A9D4IG22"/>
<organism evidence="2 3">
    <name type="scientific">Dreissena polymorpha</name>
    <name type="common">Zebra mussel</name>
    <name type="synonym">Mytilus polymorpha</name>
    <dbReference type="NCBI Taxonomy" id="45954"/>
    <lineage>
        <taxon>Eukaryota</taxon>
        <taxon>Metazoa</taxon>
        <taxon>Spiralia</taxon>
        <taxon>Lophotrochozoa</taxon>
        <taxon>Mollusca</taxon>
        <taxon>Bivalvia</taxon>
        <taxon>Autobranchia</taxon>
        <taxon>Heteroconchia</taxon>
        <taxon>Euheterodonta</taxon>
        <taxon>Imparidentia</taxon>
        <taxon>Neoheterodontei</taxon>
        <taxon>Myida</taxon>
        <taxon>Dreissenoidea</taxon>
        <taxon>Dreissenidae</taxon>
        <taxon>Dreissena</taxon>
    </lineage>
</organism>
<name>A0A9D4IG22_DREPO</name>
<protein>
    <submittedName>
        <fullName evidence="2">Uncharacterized protein</fullName>
    </submittedName>
</protein>
<accession>A0A9D4IG22</accession>
<evidence type="ECO:0000256" key="1">
    <source>
        <dbReference type="SAM" id="MobiDB-lite"/>
    </source>
</evidence>
<sequence>MDAAVPDRTASPPPPRSSTGTVLGLLEFLSVDGLPKTIIPITTRHPHGPKPGSNTPSKRRPNGLSRTVTAELRTHTRTHTEETRINKNQHGPARQRHGLTRHLYGPNPI</sequence>
<proteinExistence type="predicted"/>
<gene>
    <name evidence="2" type="ORF">DPMN_175452</name>
</gene>
<dbReference type="Proteomes" id="UP000828390">
    <property type="component" value="Unassembled WGS sequence"/>
</dbReference>
<feature type="region of interest" description="Disordered" evidence="1">
    <location>
        <begin position="1"/>
        <end position="21"/>
    </location>
</feature>
<evidence type="ECO:0000313" key="3">
    <source>
        <dbReference type="Proteomes" id="UP000828390"/>
    </source>
</evidence>
<evidence type="ECO:0000313" key="2">
    <source>
        <dbReference type="EMBL" id="KAH3774081.1"/>
    </source>
</evidence>